<evidence type="ECO:0000256" key="1">
    <source>
        <dbReference type="ARBA" id="ARBA00022679"/>
    </source>
</evidence>
<comment type="caution">
    <text evidence="10">The sequence shown here is derived from an EMBL/GenBank/DDBJ whole genome shotgun (WGS) entry which is preliminary data.</text>
</comment>
<dbReference type="EC" id="2.1.1.137" evidence="4"/>
<accession>A0A1G2MLN7</accession>
<organism evidence="10 11">
    <name type="scientific">Candidatus Taylorbacteria bacterium RIFCSPHIGHO2_02_FULL_44_12</name>
    <dbReference type="NCBI Taxonomy" id="1802308"/>
    <lineage>
        <taxon>Bacteria</taxon>
        <taxon>Candidatus Tayloriibacteriota</taxon>
    </lineage>
</organism>
<evidence type="ECO:0000256" key="4">
    <source>
        <dbReference type="ARBA" id="ARBA00034521"/>
    </source>
</evidence>
<protein>
    <recommendedName>
        <fullName evidence="5">Arsenite methyltransferase</fullName>
        <ecNumber evidence="4">2.1.1.137</ecNumber>
    </recommendedName>
</protein>
<name>A0A1G2MLN7_9BACT</name>
<dbReference type="EMBL" id="MHRM01000012">
    <property type="protein sequence ID" value="OHA24119.1"/>
    <property type="molecule type" value="Genomic_DNA"/>
</dbReference>
<evidence type="ECO:0000259" key="9">
    <source>
        <dbReference type="Pfam" id="PF13847"/>
    </source>
</evidence>
<dbReference type="PANTHER" id="PTHR43675:SF8">
    <property type="entry name" value="ARSENITE METHYLTRANSFERASE"/>
    <property type="match status" value="1"/>
</dbReference>
<dbReference type="GO" id="GO:0030791">
    <property type="term" value="F:arsenite methyltransferase activity"/>
    <property type="evidence" value="ECO:0007669"/>
    <property type="project" value="UniProtKB-EC"/>
</dbReference>
<comment type="catalytic activity">
    <reaction evidence="8">
        <text>arsenic triglutathione + 3 [thioredoxin]-dithiol + 3 S-adenosyl-L-methionine = trimethylarsine + 3 [thioredoxin]-disulfide + 3 glutathione + 3 S-adenosyl-L-homocysteine + 3 H(+)</text>
        <dbReference type="Rhea" id="RHEA:69432"/>
        <dbReference type="Rhea" id="RHEA-COMP:10698"/>
        <dbReference type="Rhea" id="RHEA-COMP:10700"/>
        <dbReference type="ChEBI" id="CHEBI:15378"/>
        <dbReference type="ChEBI" id="CHEBI:27130"/>
        <dbReference type="ChEBI" id="CHEBI:29950"/>
        <dbReference type="ChEBI" id="CHEBI:50058"/>
        <dbReference type="ChEBI" id="CHEBI:57856"/>
        <dbReference type="ChEBI" id="CHEBI:57925"/>
        <dbReference type="ChEBI" id="CHEBI:59789"/>
        <dbReference type="ChEBI" id="CHEBI:183640"/>
        <dbReference type="EC" id="2.1.1.137"/>
    </reaction>
</comment>
<dbReference type="InterPro" id="IPR029063">
    <property type="entry name" value="SAM-dependent_MTases_sf"/>
</dbReference>
<evidence type="ECO:0000256" key="6">
    <source>
        <dbReference type="ARBA" id="ARBA00047941"/>
    </source>
</evidence>
<comment type="similarity">
    <text evidence="3">Belongs to the methyltransferase superfamily. Arsenite methyltransferase family.</text>
</comment>
<gene>
    <name evidence="10" type="ORF">A3D50_01090</name>
</gene>
<evidence type="ECO:0000256" key="8">
    <source>
        <dbReference type="ARBA" id="ARBA00048428"/>
    </source>
</evidence>
<comment type="catalytic activity">
    <reaction evidence="7">
        <text>arsenic triglutathione + 2 [thioredoxin]-dithiol + 2 S-adenosyl-L-methionine + H2O = dimethylarsinous acid + 2 [thioredoxin]-disulfide + 3 glutathione + 2 S-adenosyl-L-homocysteine + 2 H(+)</text>
        <dbReference type="Rhea" id="RHEA:69464"/>
        <dbReference type="Rhea" id="RHEA-COMP:10698"/>
        <dbReference type="Rhea" id="RHEA-COMP:10700"/>
        <dbReference type="ChEBI" id="CHEBI:15377"/>
        <dbReference type="ChEBI" id="CHEBI:15378"/>
        <dbReference type="ChEBI" id="CHEBI:23808"/>
        <dbReference type="ChEBI" id="CHEBI:29950"/>
        <dbReference type="ChEBI" id="CHEBI:50058"/>
        <dbReference type="ChEBI" id="CHEBI:57856"/>
        <dbReference type="ChEBI" id="CHEBI:57925"/>
        <dbReference type="ChEBI" id="CHEBI:59789"/>
        <dbReference type="ChEBI" id="CHEBI:183640"/>
        <dbReference type="EC" id="2.1.1.137"/>
    </reaction>
</comment>
<dbReference type="SUPFAM" id="SSF53335">
    <property type="entry name" value="S-adenosyl-L-methionine-dependent methyltransferases"/>
    <property type="match status" value="1"/>
</dbReference>
<keyword evidence="2" id="KW-0949">S-adenosyl-L-methionine</keyword>
<dbReference type="AlphaFoldDB" id="A0A1G2MLN7"/>
<comment type="catalytic activity">
    <reaction evidence="6">
        <text>arsenic triglutathione + [thioredoxin]-dithiol + S-adenosyl-L-methionine + 2 H2O = methylarsonous acid + [thioredoxin]-disulfide + 3 glutathione + S-adenosyl-L-homocysteine + H(+)</text>
        <dbReference type="Rhea" id="RHEA:69460"/>
        <dbReference type="Rhea" id="RHEA-COMP:10698"/>
        <dbReference type="Rhea" id="RHEA-COMP:10700"/>
        <dbReference type="ChEBI" id="CHEBI:15377"/>
        <dbReference type="ChEBI" id="CHEBI:15378"/>
        <dbReference type="ChEBI" id="CHEBI:17826"/>
        <dbReference type="ChEBI" id="CHEBI:29950"/>
        <dbReference type="ChEBI" id="CHEBI:50058"/>
        <dbReference type="ChEBI" id="CHEBI:57856"/>
        <dbReference type="ChEBI" id="CHEBI:57925"/>
        <dbReference type="ChEBI" id="CHEBI:59789"/>
        <dbReference type="ChEBI" id="CHEBI:183640"/>
        <dbReference type="EC" id="2.1.1.137"/>
    </reaction>
</comment>
<evidence type="ECO:0000313" key="11">
    <source>
        <dbReference type="Proteomes" id="UP000178413"/>
    </source>
</evidence>
<dbReference type="Gene3D" id="3.40.50.150">
    <property type="entry name" value="Vaccinia Virus protein VP39"/>
    <property type="match status" value="1"/>
</dbReference>
<evidence type="ECO:0000313" key="10">
    <source>
        <dbReference type="EMBL" id="OHA24119.1"/>
    </source>
</evidence>
<dbReference type="CDD" id="cd02440">
    <property type="entry name" value="AdoMet_MTases"/>
    <property type="match status" value="1"/>
</dbReference>
<evidence type="ECO:0000256" key="2">
    <source>
        <dbReference type="ARBA" id="ARBA00022691"/>
    </source>
</evidence>
<dbReference type="Pfam" id="PF13847">
    <property type="entry name" value="Methyltransf_31"/>
    <property type="match status" value="1"/>
</dbReference>
<reference evidence="10 11" key="1">
    <citation type="journal article" date="2016" name="Nat. Commun.">
        <title>Thousands of microbial genomes shed light on interconnected biogeochemical processes in an aquifer system.</title>
        <authorList>
            <person name="Anantharaman K."/>
            <person name="Brown C.T."/>
            <person name="Hug L.A."/>
            <person name="Sharon I."/>
            <person name="Castelle C.J."/>
            <person name="Probst A.J."/>
            <person name="Thomas B.C."/>
            <person name="Singh A."/>
            <person name="Wilkins M.J."/>
            <person name="Karaoz U."/>
            <person name="Brodie E.L."/>
            <person name="Williams K.H."/>
            <person name="Hubbard S.S."/>
            <person name="Banfield J.F."/>
        </authorList>
    </citation>
    <scope>NUCLEOTIDE SEQUENCE [LARGE SCALE GENOMIC DNA]</scope>
</reference>
<evidence type="ECO:0000256" key="5">
    <source>
        <dbReference type="ARBA" id="ARBA00034545"/>
    </source>
</evidence>
<keyword evidence="1" id="KW-0808">Transferase</keyword>
<dbReference type="STRING" id="1802308.A3D50_01090"/>
<sequence length="173" mass="18925">MFSEPAANIAKLGLVEGMKVVDLGAGSGFYSIESGRRVGASGRVYAIDIQKDLLERLRSISSAQGIRNIEVIVGDLEKIGGTKLRESMADRVIASNILFQIEISKRDDFVLEIKRVLKTGGKVLVVDWEPGGSMSPKNSISSAETRILFEKNGFVWEQSFPAGDHHYGLILSR</sequence>
<proteinExistence type="inferred from homology"/>
<dbReference type="PANTHER" id="PTHR43675">
    <property type="entry name" value="ARSENITE METHYLTRANSFERASE"/>
    <property type="match status" value="1"/>
</dbReference>
<dbReference type="InterPro" id="IPR025714">
    <property type="entry name" value="Methyltranfer_dom"/>
</dbReference>
<dbReference type="InterPro" id="IPR026669">
    <property type="entry name" value="Arsenite_MeTrfase-like"/>
</dbReference>
<evidence type="ECO:0000256" key="7">
    <source>
        <dbReference type="ARBA" id="ARBA00047943"/>
    </source>
</evidence>
<feature type="domain" description="Methyltransferase" evidence="9">
    <location>
        <begin position="16"/>
        <end position="129"/>
    </location>
</feature>
<dbReference type="Proteomes" id="UP000178413">
    <property type="component" value="Unassembled WGS sequence"/>
</dbReference>
<evidence type="ECO:0000256" key="3">
    <source>
        <dbReference type="ARBA" id="ARBA00034487"/>
    </source>
</evidence>